<dbReference type="PANTHER" id="PTHR43041">
    <property type="entry name" value="HYDROLASE, METALLO-BETA-LACTAMASE SUPERFAMILY"/>
    <property type="match status" value="1"/>
</dbReference>
<dbReference type="Proteomes" id="UP000288086">
    <property type="component" value="Unassembled WGS sequence"/>
</dbReference>
<dbReference type="PANTHER" id="PTHR43041:SF1">
    <property type="entry name" value="METALLO-BETA-LACTAMASE DOMAIN-CONTAINING PROTEIN"/>
    <property type="match status" value="1"/>
</dbReference>
<proteinExistence type="predicted"/>
<accession>A0A3S3QNN3</accession>
<dbReference type="SMART" id="SM00849">
    <property type="entry name" value="Lactamase_B"/>
    <property type="match status" value="1"/>
</dbReference>
<dbReference type="InterPro" id="IPR036866">
    <property type="entry name" value="RibonucZ/Hydroxyglut_hydro"/>
</dbReference>
<dbReference type="InterPro" id="IPR045761">
    <property type="entry name" value="ODP_dom"/>
</dbReference>
<dbReference type="EMBL" id="MTKP01000035">
    <property type="protein sequence ID" value="RWX49547.1"/>
    <property type="molecule type" value="Genomic_DNA"/>
</dbReference>
<reference evidence="2 3" key="1">
    <citation type="submission" date="2017-01" db="EMBL/GenBank/DDBJ databases">
        <title>The cable genome- insights into the physiology and evolution of filamentous bacteria capable of sulfide oxidation via long distance electron transfer.</title>
        <authorList>
            <person name="Schreiber L."/>
            <person name="Bjerg J.T."/>
            <person name="Boggild A."/>
            <person name="Van De Vossenberg J."/>
            <person name="Meysman F."/>
            <person name="Nielsen L.P."/>
            <person name="Schramm A."/>
            <person name="Kjeldsen K.U."/>
        </authorList>
    </citation>
    <scope>NUCLEOTIDE SEQUENCE [LARGE SCALE GENOMIC DNA]</scope>
    <source>
        <strain evidence="2">A1</strain>
    </source>
</reference>
<dbReference type="SUPFAM" id="SSF56281">
    <property type="entry name" value="Metallo-hydrolase/oxidoreductase"/>
    <property type="match status" value="1"/>
</dbReference>
<protein>
    <recommendedName>
        <fullName evidence="1">Metallo-beta-lactamase domain-containing protein</fullName>
    </recommendedName>
</protein>
<organism evidence="2 3">
    <name type="scientific">Candidatus Electrothrix communis</name>
    <dbReference type="NCBI Taxonomy" id="1859133"/>
    <lineage>
        <taxon>Bacteria</taxon>
        <taxon>Pseudomonadati</taxon>
        <taxon>Thermodesulfobacteriota</taxon>
        <taxon>Desulfobulbia</taxon>
        <taxon>Desulfobulbales</taxon>
        <taxon>Desulfobulbaceae</taxon>
        <taxon>Candidatus Electrothrix</taxon>
    </lineage>
</organism>
<comment type="caution">
    <text evidence="2">The sequence shown here is derived from an EMBL/GenBank/DDBJ whole genome shotgun (WGS) entry which is preliminary data.</text>
</comment>
<evidence type="ECO:0000259" key="1">
    <source>
        <dbReference type="SMART" id="SM00849"/>
    </source>
</evidence>
<dbReference type="Pfam" id="PF19583">
    <property type="entry name" value="ODP"/>
    <property type="match status" value="1"/>
</dbReference>
<evidence type="ECO:0000313" key="2">
    <source>
        <dbReference type="EMBL" id="RWX49547.1"/>
    </source>
</evidence>
<evidence type="ECO:0000313" key="3">
    <source>
        <dbReference type="Proteomes" id="UP000288086"/>
    </source>
</evidence>
<dbReference type="Gene3D" id="3.60.15.10">
    <property type="entry name" value="Ribonuclease Z/Hydroxyacylglutathione hydrolase-like"/>
    <property type="match status" value="1"/>
</dbReference>
<name>A0A3S3QNN3_9BACT</name>
<feature type="domain" description="Metallo-beta-lactamase" evidence="1">
    <location>
        <begin position="22"/>
        <end position="217"/>
    </location>
</feature>
<keyword evidence="3" id="KW-1185">Reference proteome</keyword>
<sequence>MEPVELRKNVWWIANRSDSLLEVNIYLLCYPHAKGQANIIIDPGPGELLTVLQKAVRPIIGGLENVHGVLINHQDPDVAPNAAFLQKLNPKCMVVASEDTWRLIHFLGLKASRFKAVETYKNNRAMMPGGNRLVFVPSPFCHFRGAMMYYDVRSRILFSGDLFGGLSYTHDLYADEKSWEGIKTFHQLYMPSRDALKLAVSRIRNLDPPPEMIAPQHGSLIQGDLIRDFTDRMYNLDVGLDLLMAGEKEENYLGAVNEILIELEKEDSSESIARGLATLNKDQSFTNILTVEKNRVTSFKVDPPIALKTLLAHLREDGGAELESLVNLVALKTLIGRNIPIGDILPQAAGDQDLPDYFE</sequence>
<gene>
    <name evidence="2" type="ORF">VT98_10355</name>
</gene>
<dbReference type="AlphaFoldDB" id="A0A3S3QNN3"/>
<dbReference type="InterPro" id="IPR001279">
    <property type="entry name" value="Metallo-B-lactamas"/>
</dbReference>